<sequence>MKLTIKPLKQKDAGRRLAAIDRVAAEELDLSGGDFIRVEGPSGAAIARVWPGYPEDDGSGVIRIDGKLRQEANVGIDDRVTVESVEVHTADRVTIALPQRLGVRGNVGRFIRDKLAGQPITEGQTVRIPFGFGLMGGGGQGQAVPVKIAETDPSGTVVVTDATEVTISEKPAEEIVSGSEAHGGPDGTGEGPDVTYEDIGGLDDELEQVREMIELPMRHPELFKRLGIDPPKGVLLHGPPGTGKTLIAKAVANEIDASFHTISGPEIMSKYYGESEEQLRDVFEEATEEAPAIVFMDELDSIAPKREEAGGDVERRVVAQLLSLMDGLEDRGEVVVIGATNRVDAIDPALRRGGRFDREIEVGVPDRDGRKEILQVHTRNMPLVDGIDLDEYAENTHGFVGADLESLAKESAMHALRRIRPELDLESDEIDADVLNSIQVTETDFKQAMKGIEPSALREVFVEVPDVTWDQVGGLEDTKERLRETIQWPLEYPEVFDELDMQAAKGVLMYGPPGTGKTLLAKAVANEAESNFISIKGPELLNKFVGESEKGVREVFSKARENAPTIVFFDEIDSIATERGGNTNDSGVGERVVSQLLTELDGLESLEDVVVIATTNRPDLIDSALLRPGRLDRHVHVPVPDEEARRKILEVHTRNKPLADDVDLDVIARKTEGYVGADIEAVAREASMNASREFIESVPREEVGESVGNVRVTMAHFEGALEEVNPSVTPETRERYQEIERRFQRSDTDTPVESEFGAFQ</sequence>
<dbReference type="PANTHER" id="PTHR23077:SF171">
    <property type="entry name" value="NUCLEAR VALOSIN-CONTAINING PROTEIN-LIKE"/>
    <property type="match status" value="1"/>
</dbReference>
<keyword evidence="10" id="KW-1185">Reference proteome</keyword>
<feature type="domain" description="CDC48 N-terminal subdomain" evidence="8">
    <location>
        <begin position="2"/>
        <end position="87"/>
    </location>
</feature>
<dbReference type="Gene3D" id="3.10.330.10">
    <property type="match status" value="1"/>
</dbReference>
<reference evidence="9 10" key="1">
    <citation type="journal article" date="2019" name="Int. J. Syst. Evol. Microbiol.">
        <title>The Global Catalogue of Microorganisms (GCM) 10K type strain sequencing project: providing services to taxonomists for standard genome sequencing and annotation.</title>
        <authorList>
            <consortium name="The Broad Institute Genomics Platform"/>
            <consortium name="The Broad Institute Genome Sequencing Center for Infectious Disease"/>
            <person name="Wu L."/>
            <person name="Ma J."/>
        </authorList>
    </citation>
    <scope>NUCLEOTIDE SEQUENCE [LARGE SCALE GENOMIC DNA]</scope>
    <source>
        <strain evidence="9 10">CGMCC 1.3239</strain>
    </source>
</reference>
<gene>
    <name evidence="9" type="ORF">ACFQEU_09365</name>
</gene>
<name>A0ABD5SAL3_9EURY</name>
<dbReference type="InterPro" id="IPR003960">
    <property type="entry name" value="ATPase_AAA_CS"/>
</dbReference>
<evidence type="ECO:0000259" key="6">
    <source>
        <dbReference type="SMART" id="SM00382"/>
    </source>
</evidence>
<dbReference type="Pfam" id="PF00004">
    <property type="entry name" value="AAA"/>
    <property type="match status" value="2"/>
</dbReference>
<feature type="domain" description="AAA+ ATPase" evidence="6">
    <location>
        <begin position="503"/>
        <end position="641"/>
    </location>
</feature>
<evidence type="ECO:0000256" key="2">
    <source>
        <dbReference type="ARBA" id="ARBA00022737"/>
    </source>
</evidence>
<dbReference type="SUPFAM" id="SSF54585">
    <property type="entry name" value="Cdc48 domain 2-like"/>
    <property type="match status" value="1"/>
</dbReference>
<keyword evidence="2" id="KW-0677">Repeat</keyword>
<dbReference type="InterPro" id="IPR041569">
    <property type="entry name" value="AAA_lid_3"/>
</dbReference>
<dbReference type="FunFam" id="2.40.40.20:FF:000007">
    <property type="entry name" value="AAA family ATPase"/>
    <property type="match status" value="1"/>
</dbReference>
<dbReference type="FunFam" id="3.40.50.300:FF:000018">
    <property type="entry name" value="Cell division control 48"/>
    <property type="match status" value="1"/>
</dbReference>
<dbReference type="RefSeq" id="WP_379781484.1">
    <property type="nucleotide sequence ID" value="NZ_JBHSWW010000126.1"/>
</dbReference>
<dbReference type="FunFam" id="1.10.8.60:FF:000057">
    <property type="entry name" value="AAA family ATPase, CDC48 subfamily"/>
    <property type="match status" value="1"/>
</dbReference>
<accession>A0ABD5SAL3</accession>
<dbReference type="InterPro" id="IPR029067">
    <property type="entry name" value="CDC48_domain_2-like_sf"/>
</dbReference>
<dbReference type="FunFam" id="3.40.50.300:FF:000012">
    <property type="entry name" value="Transitional endoplasmic reticulum ATPase"/>
    <property type="match status" value="1"/>
</dbReference>
<evidence type="ECO:0000259" key="8">
    <source>
        <dbReference type="SMART" id="SM01073"/>
    </source>
</evidence>
<dbReference type="PROSITE" id="PS00674">
    <property type="entry name" value="AAA"/>
    <property type="match status" value="2"/>
</dbReference>
<dbReference type="SUPFAM" id="SSF50692">
    <property type="entry name" value="ADC-like"/>
    <property type="match status" value="1"/>
</dbReference>
<feature type="region of interest" description="Disordered" evidence="5">
    <location>
        <begin position="173"/>
        <end position="193"/>
    </location>
</feature>
<dbReference type="GO" id="GO:0005737">
    <property type="term" value="C:cytoplasm"/>
    <property type="evidence" value="ECO:0007669"/>
    <property type="project" value="UniProtKB-ARBA"/>
</dbReference>
<feature type="compositionally biased region" description="Basic and acidic residues" evidence="5">
    <location>
        <begin position="731"/>
        <end position="748"/>
    </location>
</feature>
<dbReference type="Gene3D" id="1.10.8.60">
    <property type="match status" value="2"/>
</dbReference>
<evidence type="ECO:0000313" key="9">
    <source>
        <dbReference type="EMBL" id="MFC6753667.1"/>
    </source>
</evidence>
<dbReference type="SUPFAM" id="SSF52540">
    <property type="entry name" value="P-loop containing nucleoside triphosphate hydrolases"/>
    <property type="match status" value="2"/>
</dbReference>
<keyword evidence="4" id="KW-0067">ATP-binding</keyword>
<comment type="caution">
    <text evidence="9">The sequence shown here is derived from an EMBL/GenBank/DDBJ whole genome shotgun (WGS) entry which is preliminary data.</text>
</comment>
<dbReference type="PANTHER" id="PTHR23077">
    <property type="entry name" value="AAA-FAMILY ATPASE"/>
    <property type="match status" value="1"/>
</dbReference>
<dbReference type="SMART" id="SM01072">
    <property type="entry name" value="CDC48_2"/>
    <property type="match status" value="1"/>
</dbReference>
<evidence type="ECO:0000256" key="1">
    <source>
        <dbReference type="ARBA" id="ARBA00009833"/>
    </source>
</evidence>
<dbReference type="Pfam" id="PF02933">
    <property type="entry name" value="CDC48_2"/>
    <property type="match status" value="1"/>
</dbReference>
<organism evidence="9 10">
    <name type="scientific">Halorubrum tibetense</name>
    <dbReference type="NCBI Taxonomy" id="175631"/>
    <lineage>
        <taxon>Archaea</taxon>
        <taxon>Methanobacteriati</taxon>
        <taxon>Methanobacteriota</taxon>
        <taxon>Stenosarchaea group</taxon>
        <taxon>Halobacteria</taxon>
        <taxon>Halobacteriales</taxon>
        <taxon>Haloferacaceae</taxon>
        <taxon>Halorubrum</taxon>
    </lineage>
</organism>
<feature type="region of interest" description="Disordered" evidence="5">
    <location>
        <begin position="726"/>
        <end position="760"/>
    </location>
</feature>
<dbReference type="SMART" id="SM00382">
    <property type="entry name" value="AAA"/>
    <property type="match status" value="2"/>
</dbReference>
<dbReference type="CDD" id="cd19511">
    <property type="entry name" value="RecA-like_CDC48_r2-like"/>
    <property type="match status" value="1"/>
</dbReference>
<dbReference type="InterPro" id="IPR009010">
    <property type="entry name" value="Asp_de-COase-like_dom_sf"/>
</dbReference>
<keyword evidence="3" id="KW-0547">Nucleotide-binding</keyword>
<dbReference type="InterPro" id="IPR005938">
    <property type="entry name" value="AAA_ATPase_CDC48"/>
</dbReference>
<dbReference type="Pfam" id="PF17862">
    <property type="entry name" value="AAA_lid_3"/>
    <property type="match status" value="2"/>
</dbReference>
<comment type="similarity">
    <text evidence="1">Belongs to the AAA ATPase family. CDC48 subfamily.</text>
</comment>
<evidence type="ECO:0000256" key="3">
    <source>
        <dbReference type="ARBA" id="ARBA00022741"/>
    </source>
</evidence>
<dbReference type="InterPro" id="IPR003593">
    <property type="entry name" value="AAA+_ATPase"/>
</dbReference>
<dbReference type="GO" id="GO:0005524">
    <property type="term" value="F:ATP binding"/>
    <property type="evidence" value="ECO:0007669"/>
    <property type="project" value="UniProtKB-KW"/>
</dbReference>
<dbReference type="NCBIfam" id="TIGR01243">
    <property type="entry name" value="CDC48"/>
    <property type="match status" value="1"/>
</dbReference>
<dbReference type="Gene3D" id="3.40.50.300">
    <property type="entry name" value="P-loop containing nucleotide triphosphate hydrolases"/>
    <property type="match status" value="2"/>
</dbReference>
<dbReference type="Pfam" id="PF02359">
    <property type="entry name" value="CDC48_N"/>
    <property type="match status" value="1"/>
</dbReference>
<dbReference type="SMART" id="SM01073">
    <property type="entry name" value="CDC48_N"/>
    <property type="match status" value="1"/>
</dbReference>
<evidence type="ECO:0000259" key="7">
    <source>
        <dbReference type="SMART" id="SM01072"/>
    </source>
</evidence>
<dbReference type="FunFam" id="1.10.8.60:FF:000189">
    <property type="entry name" value="AAA family ATPase, CDC48 subfamily"/>
    <property type="match status" value="1"/>
</dbReference>
<evidence type="ECO:0000256" key="4">
    <source>
        <dbReference type="ARBA" id="ARBA00022840"/>
    </source>
</evidence>
<feature type="domain" description="AAA+ ATPase" evidence="6">
    <location>
        <begin position="230"/>
        <end position="366"/>
    </location>
</feature>
<dbReference type="AlphaFoldDB" id="A0ABD5SAL3"/>
<dbReference type="InterPro" id="IPR003959">
    <property type="entry name" value="ATPase_AAA_core"/>
</dbReference>
<dbReference type="Proteomes" id="UP001596442">
    <property type="component" value="Unassembled WGS sequence"/>
</dbReference>
<proteinExistence type="inferred from homology"/>
<dbReference type="InterPro" id="IPR004201">
    <property type="entry name" value="Cdc48_dom2"/>
</dbReference>
<dbReference type="EMBL" id="JBHSWW010000126">
    <property type="protein sequence ID" value="MFC6753667.1"/>
    <property type="molecule type" value="Genomic_DNA"/>
</dbReference>
<feature type="domain" description="CDC48" evidence="7">
    <location>
        <begin position="102"/>
        <end position="174"/>
    </location>
</feature>
<dbReference type="InterPro" id="IPR050168">
    <property type="entry name" value="AAA_ATPase_domain"/>
</dbReference>
<evidence type="ECO:0000313" key="10">
    <source>
        <dbReference type="Proteomes" id="UP001596442"/>
    </source>
</evidence>
<protein>
    <submittedName>
        <fullName evidence="9">CDC48 family AAA ATPase</fullName>
    </submittedName>
</protein>
<dbReference type="InterPro" id="IPR027417">
    <property type="entry name" value="P-loop_NTPase"/>
</dbReference>
<evidence type="ECO:0000256" key="5">
    <source>
        <dbReference type="SAM" id="MobiDB-lite"/>
    </source>
</evidence>
<dbReference type="InterPro" id="IPR003338">
    <property type="entry name" value="CDC4_N-term_subdom"/>
</dbReference>
<dbReference type="Gene3D" id="2.40.40.20">
    <property type="match status" value="1"/>
</dbReference>